<dbReference type="InterPro" id="IPR042332">
    <property type="entry name" value="Hsk3"/>
</dbReference>
<feature type="region of interest" description="Disordered" evidence="1">
    <location>
        <begin position="113"/>
        <end position="186"/>
    </location>
</feature>
<accession>A0A1D2VNW4</accession>
<sequence length="186" mass="21423">MYRKSSFASQFSSELSGNNNASRNELTSINKLINSSKSSSYRKKKKSIIYLRYQLAELEKNFQKFDKLIEIHSKQLNSIKKLAILNTSLFMSVDKIVEMDFKKEMGVQVNDEAKQDELHGSNERPLNNNENDKDNNNVGSNGDNNGYNNDRNNGNFNVDSNDLHERNDEDSEENKPIEIDETFELD</sequence>
<dbReference type="PANTHER" id="PTHR28289:SF1">
    <property type="entry name" value="DASH COMPLEX SUBUNIT HSK3"/>
    <property type="match status" value="1"/>
</dbReference>
<gene>
    <name evidence="2" type="ORF">ASCRUDRAFT_5330</name>
</gene>
<name>A0A1D2VNW4_9ASCO</name>
<evidence type="ECO:0000313" key="2">
    <source>
        <dbReference type="EMBL" id="ODV63312.1"/>
    </source>
</evidence>
<dbReference type="InterPro" id="IPR013183">
    <property type="entry name" value="Hsk3-like"/>
</dbReference>
<dbReference type="GO" id="GO:0051010">
    <property type="term" value="F:microtubule plus-end binding"/>
    <property type="evidence" value="ECO:0007669"/>
    <property type="project" value="TreeGrafter"/>
</dbReference>
<evidence type="ECO:0000313" key="3">
    <source>
        <dbReference type="Proteomes" id="UP000095038"/>
    </source>
</evidence>
<feature type="compositionally biased region" description="Basic and acidic residues" evidence="1">
    <location>
        <begin position="161"/>
        <end position="178"/>
    </location>
</feature>
<dbReference type="GO" id="GO:0042729">
    <property type="term" value="C:DASH complex"/>
    <property type="evidence" value="ECO:0007669"/>
    <property type="project" value="TreeGrafter"/>
</dbReference>
<dbReference type="AlphaFoldDB" id="A0A1D2VNW4"/>
<protein>
    <submittedName>
        <fullName evidence="2">Uncharacterized protein</fullName>
    </submittedName>
</protein>
<evidence type="ECO:0000256" key="1">
    <source>
        <dbReference type="SAM" id="MobiDB-lite"/>
    </source>
</evidence>
<organism evidence="2 3">
    <name type="scientific">Ascoidea rubescens DSM 1968</name>
    <dbReference type="NCBI Taxonomy" id="1344418"/>
    <lineage>
        <taxon>Eukaryota</taxon>
        <taxon>Fungi</taxon>
        <taxon>Dikarya</taxon>
        <taxon>Ascomycota</taxon>
        <taxon>Saccharomycotina</taxon>
        <taxon>Saccharomycetes</taxon>
        <taxon>Ascoideaceae</taxon>
        <taxon>Ascoidea</taxon>
    </lineage>
</organism>
<dbReference type="InParanoid" id="A0A1D2VNW4"/>
<feature type="compositionally biased region" description="Basic and acidic residues" evidence="1">
    <location>
        <begin position="113"/>
        <end position="122"/>
    </location>
</feature>
<dbReference type="RefSeq" id="XP_020049619.1">
    <property type="nucleotide sequence ID" value="XM_020191118.1"/>
</dbReference>
<feature type="compositionally biased region" description="Low complexity" evidence="1">
    <location>
        <begin position="136"/>
        <end position="160"/>
    </location>
</feature>
<dbReference type="PANTHER" id="PTHR28289">
    <property type="entry name" value="DASH COMPLEX SUBUNIT HSK3"/>
    <property type="match status" value="1"/>
</dbReference>
<dbReference type="EMBL" id="KV454475">
    <property type="protein sequence ID" value="ODV63312.1"/>
    <property type="molecule type" value="Genomic_DNA"/>
</dbReference>
<dbReference type="GeneID" id="30964754"/>
<reference evidence="3" key="1">
    <citation type="submission" date="2016-05" db="EMBL/GenBank/DDBJ databases">
        <title>Comparative genomics of biotechnologically important yeasts.</title>
        <authorList>
            <consortium name="DOE Joint Genome Institute"/>
            <person name="Riley R."/>
            <person name="Haridas S."/>
            <person name="Wolfe K.H."/>
            <person name="Lopes M.R."/>
            <person name="Hittinger C.T."/>
            <person name="Goker M."/>
            <person name="Salamov A."/>
            <person name="Wisecaver J."/>
            <person name="Long T.M."/>
            <person name="Aerts A.L."/>
            <person name="Barry K."/>
            <person name="Choi C."/>
            <person name="Clum A."/>
            <person name="Coughlan A.Y."/>
            <person name="Deshpande S."/>
            <person name="Douglass A.P."/>
            <person name="Hanson S.J."/>
            <person name="Klenk H.-P."/>
            <person name="Labutti K."/>
            <person name="Lapidus A."/>
            <person name="Lindquist E."/>
            <person name="Lipzen A."/>
            <person name="Meier-Kolthoff J.P."/>
            <person name="Ohm R.A."/>
            <person name="Otillar R.P."/>
            <person name="Pangilinan J."/>
            <person name="Peng Y."/>
            <person name="Rokas A."/>
            <person name="Rosa C.A."/>
            <person name="Scheuner C."/>
            <person name="Sibirny A.A."/>
            <person name="Slot J.C."/>
            <person name="Stielow J.B."/>
            <person name="Sun H."/>
            <person name="Kurtzman C.P."/>
            <person name="Blackwell M."/>
            <person name="Grigoriev I.V."/>
            <person name="Jeffries T.W."/>
        </authorList>
    </citation>
    <scope>NUCLEOTIDE SEQUENCE [LARGE SCALE GENOMIC DNA]</scope>
    <source>
        <strain evidence="3">DSM 1968</strain>
    </source>
</reference>
<dbReference type="Pfam" id="PF08227">
    <property type="entry name" value="DASH_Hsk3"/>
    <property type="match status" value="1"/>
</dbReference>
<keyword evidence="3" id="KW-1185">Reference proteome</keyword>
<dbReference type="GO" id="GO:0008608">
    <property type="term" value="P:attachment of spindle microtubules to kinetochore"/>
    <property type="evidence" value="ECO:0007669"/>
    <property type="project" value="InterPro"/>
</dbReference>
<dbReference type="Proteomes" id="UP000095038">
    <property type="component" value="Unassembled WGS sequence"/>
</dbReference>
<proteinExistence type="predicted"/>